<feature type="compositionally biased region" description="Polar residues" evidence="1">
    <location>
        <begin position="7"/>
        <end position="22"/>
    </location>
</feature>
<accession>A0ABU7C5D3</accession>
<evidence type="ECO:0000313" key="3">
    <source>
        <dbReference type="Proteomes" id="UP001345963"/>
    </source>
</evidence>
<dbReference type="EMBL" id="JAHUTI010079697">
    <property type="protein sequence ID" value="MED6257902.1"/>
    <property type="molecule type" value="Genomic_DNA"/>
</dbReference>
<comment type="caution">
    <text evidence="2">The sequence shown here is derived from an EMBL/GenBank/DDBJ whole genome shotgun (WGS) entry which is preliminary data.</text>
</comment>
<keyword evidence="3" id="KW-1185">Reference proteome</keyword>
<gene>
    <name evidence="2" type="ORF">ATANTOWER_000231</name>
</gene>
<reference evidence="2 3" key="1">
    <citation type="submission" date="2021-07" db="EMBL/GenBank/DDBJ databases">
        <authorList>
            <person name="Palmer J.M."/>
        </authorList>
    </citation>
    <scope>NUCLEOTIDE SEQUENCE [LARGE SCALE GENOMIC DNA]</scope>
    <source>
        <strain evidence="2 3">AT_MEX2019</strain>
        <tissue evidence="2">Muscle</tissue>
    </source>
</reference>
<sequence length="201" mass="20921">VPEIISTLRQAGKSSARSNDSADSIKTSTSSEGSDSSEMCFSSVSTTSNSTAPTSAVSPTTFAKKFEVLFCGRVSVAHKKAPPALIDECIEKFSQLHGLGTTDKGGGGLVDGLRRAFTFPSSGLGNGSVWNGTAGSANSGTSSALLKRDSSFPSLHLDENGLSPEISNNNTTDPITCSTTVQPTSLQENRTMLFTVILISY</sequence>
<feature type="compositionally biased region" description="Low complexity" evidence="1">
    <location>
        <begin position="24"/>
        <end position="57"/>
    </location>
</feature>
<organism evidence="2 3">
    <name type="scientific">Ataeniobius toweri</name>
    <dbReference type="NCBI Taxonomy" id="208326"/>
    <lineage>
        <taxon>Eukaryota</taxon>
        <taxon>Metazoa</taxon>
        <taxon>Chordata</taxon>
        <taxon>Craniata</taxon>
        <taxon>Vertebrata</taxon>
        <taxon>Euteleostomi</taxon>
        <taxon>Actinopterygii</taxon>
        <taxon>Neopterygii</taxon>
        <taxon>Teleostei</taxon>
        <taxon>Neoteleostei</taxon>
        <taxon>Acanthomorphata</taxon>
        <taxon>Ovalentaria</taxon>
        <taxon>Atherinomorphae</taxon>
        <taxon>Cyprinodontiformes</taxon>
        <taxon>Goodeidae</taxon>
        <taxon>Ataeniobius</taxon>
    </lineage>
</organism>
<evidence type="ECO:0000313" key="2">
    <source>
        <dbReference type="EMBL" id="MED6257902.1"/>
    </source>
</evidence>
<dbReference type="Proteomes" id="UP001345963">
    <property type="component" value="Unassembled WGS sequence"/>
</dbReference>
<feature type="non-terminal residue" evidence="2">
    <location>
        <position position="1"/>
    </location>
</feature>
<evidence type="ECO:0000256" key="1">
    <source>
        <dbReference type="SAM" id="MobiDB-lite"/>
    </source>
</evidence>
<feature type="region of interest" description="Disordered" evidence="1">
    <location>
        <begin position="1"/>
        <end position="57"/>
    </location>
</feature>
<proteinExistence type="predicted"/>
<name>A0ABU7C5D3_9TELE</name>
<protein>
    <submittedName>
        <fullName evidence="2">Uncharacterized protein</fullName>
    </submittedName>
</protein>